<keyword evidence="8" id="KW-0285">Flavoprotein</keyword>
<dbReference type="PROSITE" id="PS00086">
    <property type="entry name" value="CYTOCHROME_P450"/>
    <property type="match status" value="1"/>
</dbReference>
<evidence type="ECO:0000256" key="4">
    <source>
        <dbReference type="ARBA" id="ARBA00005179"/>
    </source>
</evidence>
<sequence>MTSTIPQPAGWPFIGNIFEIDTSFSCQTFHRLMQQFGEIYQLNLMGRRLIVVSSHALLNELSDDRRFKKAVGGALMEARNLLHDGLFTAFNHEANWAVAHRLLSPSFRPSAVRQTFDGMREICADLVGKWVRNDDQAPIDLTADFTRLALDTIAYCTMSYRMNSFATDDPPRFNEAMSAFLLECNGRANRPYLINFFMRGRNAAYTSNIEYMRGVAENIIAERRISGREKHDLLHALLHGRDPRTKEGLSDREVADNVLTFLLAGHETTSATMSFAIYYILKNPDVLRKLQTEIYTVVGDQPIQCEDLDHLHYLTAILRETLRLQPPAFIRVVYSVEDTTIGGGSRLSSRGYGLSNHGTEFEVTELTDTQAHEFRPERMADGRFEDLPPNAWQPFGYGARGCIGKNFSWQEMRLVLCTLVQQFDLALADPAYELELSQAMTIKPKNLAIRATPKLLKACC</sequence>
<comment type="cofactor">
    <cofactor evidence="3">
        <name>FAD</name>
        <dbReference type="ChEBI" id="CHEBI:57692"/>
    </cofactor>
</comment>
<evidence type="ECO:0000256" key="1">
    <source>
        <dbReference type="ARBA" id="ARBA00001917"/>
    </source>
</evidence>
<dbReference type="InParanoid" id="D8Q7G0"/>
<dbReference type="InterPro" id="IPR036396">
    <property type="entry name" value="Cyt_P450_sf"/>
</dbReference>
<dbReference type="PRINTS" id="PR00385">
    <property type="entry name" value="P450"/>
</dbReference>
<evidence type="ECO:0000256" key="9">
    <source>
        <dbReference type="ARBA" id="ARBA00022643"/>
    </source>
</evidence>
<evidence type="ECO:0000256" key="17">
    <source>
        <dbReference type="RuleBase" id="RU000461"/>
    </source>
</evidence>
<evidence type="ECO:0000313" key="18">
    <source>
        <dbReference type="EMBL" id="EFI96019.1"/>
    </source>
</evidence>
<evidence type="ECO:0000256" key="10">
    <source>
        <dbReference type="ARBA" id="ARBA00022723"/>
    </source>
</evidence>
<organism evidence="19">
    <name type="scientific">Schizophyllum commune (strain H4-8 / FGSC 9210)</name>
    <name type="common">Split gill fungus</name>
    <dbReference type="NCBI Taxonomy" id="578458"/>
    <lineage>
        <taxon>Eukaryota</taxon>
        <taxon>Fungi</taxon>
        <taxon>Dikarya</taxon>
        <taxon>Basidiomycota</taxon>
        <taxon>Agaricomycotina</taxon>
        <taxon>Agaricomycetes</taxon>
        <taxon>Agaricomycetidae</taxon>
        <taxon>Agaricales</taxon>
        <taxon>Schizophyllaceae</taxon>
        <taxon>Schizophyllum</taxon>
    </lineage>
</organism>
<feature type="binding site" description="axial binding residue" evidence="16">
    <location>
        <position position="402"/>
    </location>
    <ligand>
        <name>heme</name>
        <dbReference type="ChEBI" id="CHEBI:30413"/>
    </ligand>
    <ligandPart>
        <name>Fe</name>
        <dbReference type="ChEBI" id="CHEBI:18248"/>
    </ligandPart>
</feature>
<reference evidence="18 19" key="1">
    <citation type="journal article" date="2010" name="Nat. Biotechnol.">
        <title>Genome sequence of the model mushroom Schizophyllum commune.</title>
        <authorList>
            <person name="Ohm R.A."/>
            <person name="de Jong J.F."/>
            <person name="Lugones L.G."/>
            <person name="Aerts A."/>
            <person name="Kothe E."/>
            <person name="Stajich J.E."/>
            <person name="de Vries R.P."/>
            <person name="Record E."/>
            <person name="Levasseur A."/>
            <person name="Baker S.E."/>
            <person name="Bartholomew K.A."/>
            <person name="Coutinho P.M."/>
            <person name="Erdmann S."/>
            <person name="Fowler T.J."/>
            <person name="Gathman A.C."/>
            <person name="Lombard V."/>
            <person name="Henrissat B."/>
            <person name="Knabe N."/>
            <person name="Kuees U."/>
            <person name="Lilly W.W."/>
            <person name="Lindquist E."/>
            <person name="Lucas S."/>
            <person name="Magnuson J.K."/>
            <person name="Piumi F."/>
            <person name="Raudaskoski M."/>
            <person name="Salamov A."/>
            <person name="Schmutz J."/>
            <person name="Schwarze F.W.M.R."/>
            <person name="vanKuyk P.A."/>
            <person name="Horton J.S."/>
            <person name="Grigoriev I.V."/>
            <person name="Woesten H.A.B."/>
        </authorList>
    </citation>
    <scope>NUCLEOTIDE SEQUENCE [LARGE SCALE GENOMIC DNA]</scope>
    <source>
        <strain evidence="19">H4-8 / FGSC 9210</strain>
    </source>
</reference>
<evidence type="ECO:0000256" key="5">
    <source>
        <dbReference type="ARBA" id="ARBA00010018"/>
    </source>
</evidence>
<comment type="pathway">
    <text evidence="4">Secondary metabolite biosynthesis.</text>
</comment>
<dbReference type="InterPro" id="IPR017972">
    <property type="entry name" value="Cyt_P450_CS"/>
</dbReference>
<dbReference type="InterPro" id="IPR050121">
    <property type="entry name" value="Cytochrome_P450_monoxygenase"/>
</dbReference>
<keyword evidence="9" id="KW-0288">FMN</keyword>
<evidence type="ECO:0008006" key="20">
    <source>
        <dbReference type="Google" id="ProtNLM"/>
    </source>
</evidence>
<keyword evidence="7 16" id="KW-0349">Heme</keyword>
<evidence type="ECO:0000256" key="13">
    <source>
        <dbReference type="ARBA" id="ARBA00023002"/>
    </source>
</evidence>
<evidence type="ECO:0000256" key="3">
    <source>
        <dbReference type="ARBA" id="ARBA00001974"/>
    </source>
</evidence>
<dbReference type="OMA" id="TICLTAM"/>
<dbReference type="EMBL" id="GL377307">
    <property type="protein sequence ID" value="EFI96019.1"/>
    <property type="molecule type" value="Genomic_DNA"/>
</dbReference>
<evidence type="ECO:0000256" key="12">
    <source>
        <dbReference type="ARBA" id="ARBA00022857"/>
    </source>
</evidence>
<gene>
    <name evidence="18" type="ORF">SCHCODRAFT_235382</name>
</gene>
<dbReference type="Pfam" id="PF00067">
    <property type="entry name" value="p450"/>
    <property type="match status" value="1"/>
</dbReference>
<comment type="similarity">
    <text evidence="17">Belongs to the cytochrome P450 family.</text>
</comment>
<dbReference type="InterPro" id="IPR001128">
    <property type="entry name" value="Cyt_P450"/>
</dbReference>
<dbReference type="VEuPathDB" id="FungiDB:SCHCODRAFT_02629308"/>
<keyword evidence="13 17" id="KW-0560">Oxidoreductase</keyword>
<dbReference type="HOGENOM" id="CLU_001570_5_4_1"/>
<accession>D8Q7G0</accession>
<dbReference type="Gene3D" id="1.10.630.10">
    <property type="entry name" value="Cytochrome P450"/>
    <property type="match status" value="1"/>
</dbReference>
<dbReference type="FunFam" id="1.10.630.10:FF:000040">
    <property type="entry name" value="Bifunctional cytochrome P450/NADPH--P450 reductase"/>
    <property type="match status" value="1"/>
</dbReference>
<keyword evidence="12" id="KW-0521">NADP</keyword>
<evidence type="ECO:0000256" key="2">
    <source>
        <dbReference type="ARBA" id="ARBA00001971"/>
    </source>
</evidence>
<dbReference type="SUPFAM" id="SSF48264">
    <property type="entry name" value="Cytochrome P450"/>
    <property type="match status" value="1"/>
</dbReference>
<keyword evidence="19" id="KW-1185">Reference proteome</keyword>
<evidence type="ECO:0000256" key="14">
    <source>
        <dbReference type="ARBA" id="ARBA00023004"/>
    </source>
</evidence>
<dbReference type="PANTHER" id="PTHR24305">
    <property type="entry name" value="CYTOCHROME P450"/>
    <property type="match status" value="1"/>
</dbReference>
<dbReference type="AlphaFoldDB" id="D8Q7G0"/>
<evidence type="ECO:0000256" key="11">
    <source>
        <dbReference type="ARBA" id="ARBA00022827"/>
    </source>
</evidence>
<comment type="similarity">
    <text evidence="5">In the N-terminal section; belongs to the cytochrome P450 family.</text>
</comment>
<evidence type="ECO:0000256" key="15">
    <source>
        <dbReference type="ARBA" id="ARBA00023033"/>
    </source>
</evidence>
<evidence type="ECO:0000256" key="8">
    <source>
        <dbReference type="ARBA" id="ARBA00022630"/>
    </source>
</evidence>
<protein>
    <recommendedName>
        <fullName evidence="20">Cytochrome P450</fullName>
    </recommendedName>
</protein>
<keyword evidence="11" id="KW-0274">FAD</keyword>
<evidence type="ECO:0000256" key="16">
    <source>
        <dbReference type="PIRSR" id="PIRSR602401-1"/>
    </source>
</evidence>
<dbReference type="eggNOG" id="KOG0157">
    <property type="taxonomic scope" value="Eukaryota"/>
</dbReference>
<dbReference type="GO" id="GO:0005506">
    <property type="term" value="F:iron ion binding"/>
    <property type="evidence" value="ECO:0007669"/>
    <property type="project" value="InterPro"/>
</dbReference>
<dbReference type="GO" id="GO:0020037">
    <property type="term" value="F:heme binding"/>
    <property type="evidence" value="ECO:0007669"/>
    <property type="project" value="InterPro"/>
</dbReference>
<dbReference type="Proteomes" id="UP000007431">
    <property type="component" value="Unassembled WGS sequence"/>
</dbReference>
<keyword evidence="6" id="KW-0813">Transport</keyword>
<dbReference type="PRINTS" id="PR00463">
    <property type="entry name" value="EP450I"/>
</dbReference>
<keyword evidence="10 16" id="KW-0479">Metal-binding</keyword>
<dbReference type="GO" id="GO:0004497">
    <property type="term" value="F:monooxygenase activity"/>
    <property type="evidence" value="ECO:0007669"/>
    <property type="project" value="UniProtKB-KW"/>
</dbReference>
<evidence type="ECO:0000256" key="6">
    <source>
        <dbReference type="ARBA" id="ARBA00022448"/>
    </source>
</evidence>
<dbReference type="PANTHER" id="PTHR24305:SF108">
    <property type="entry name" value="P450, PUTATIVE (EUROFUNG)-RELATED"/>
    <property type="match status" value="1"/>
</dbReference>
<name>D8Q7G0_SCHCM</name>
<dbReference type="STRING" id="578458.D8Q7G0"/>
<dbReference type="GO" id="GO:0016705">
    <property type="term" value="F:oxidoreductase activity, acting on paired donors, with incorporation or reduction of molecular oxygen"/>
    <property type="evidence" value="ECO:0007669"/>
    <property type="project" value="InterPro"/>
</dbReference>
<evidence type="ECO:0000313" key="19">
    <source>
        <dbReference type="Proteomes" id="UP000007431"/>
    </source>
</evidence>
<comment type="cofactor">
    <cofactor evidence="2 16">
        <name>heme</name>
        <dbReference type="ChEBI" id="CHEBI:30413"/>
    </cofactor>
</comment>
<keyword evidence="14 16" id="KW-0408">Iron</keyword>
<evidence type="ECO:0000256" key="7">
    <source>
        <dbReference type="ARBA" id="ARBA00022617"/>
    </source>
</evidence>
<comment type="cofactor">
    <cofactor evidence="1">
        <name>FMN</name>
        <dbReference type="ChEBI" id="CHEBI:58210"/>
    </cofactor>
</comment>
<keyword evidence="15 17" id="KW-0503">Monooxygenase</keyword>
<proteinExistence type="inferred from homology"/>
<dbReference type="InterPro" id="IPR002401">
    <property type="entry name" value="Cyt_P450_E_grp-I"/>
</dbReference>